<evidence type="ECO:0000259" key="4">
    <source>
        <dbReference type="Pfam" id="PF03486"/>
    </source>
</evidence>
<dbReference type="Pfam" id="PF03486">
    <property type="entry name" value="HI0933_like"/>
    <property type="match status" value="1"/>
</dbReference>
<gene>
    <name evidence="6" type="primary">yhiN</name>
    <name evidence="6" type="ORF">AFI02nite_17130</name>
</gene>
<reference evidence="6 7" key="1">
    <citation type="submission" date="2019-07" db="EMBL/GenBank/DDBJ databases">
        <title>Whole genome shotgun sequence of Aliivibrio fischeri NBRC 101058.</title>
        <authorList>
            <person name="Hosoyama A."/>
            <person name="Uohara A."/>
            <person name="Ohji S."/>
            <person name="Ichikawa N."/>
        </authorList>
    </citation>
    <scope>NUCLEOTIDE SEQUENCE [LARGE SCALE GENOMIC DNA]</scope>
    <source>
        <strain evidence="6 7">NBRC 101058</strain>
    </source>
</reference>
<accession>A0A510UGH9</accession>
<comment type="cofactor">
    <cofactor evidence="1">
        <name>FAD</name>
        <dbReference type="ChEBI" id="CHEBI:57692"/>
    </cofactor>
</comment>
<name>A0A510UGH9_ALIFS</name>
<dbReference type="PRINTS" id="PR00411">
    <property type="entry name" value="PNDRDTASEI"/>
</dbReference>
<comment type="caution">
    <text evidence="6">The sequence shown here is derived from an EMBL/GenBank/DDBJ whole genome shotgun (WGS) entry which is preliminary data.</text>
</comment>
<dbReference type="InterPro" id="IPR004792">
    <property type="entry name" value="BaiN-like"/>
</dbReference>
<dbReference type="AlphaFoldDB" id="A0A510UGH9"/>
<proteinExistence type="predicted"/>
<evidence type="ECO:0000256" key="2">
    <source>
        <dbReference type="ARBA" id="ARBA00022630"/>
    </source>
</evidence>
<sequence>MGESVMKKVDVVVIGAGAAGLMCAAEAAKRGRSVLVVDHAKKPGRKILISGGGRCNFTNYDVTASNYVCQNPHFVKSALSQYTNWDFISLISKYGIEFEERDHGQLFCVDSAKDIVDMLLKECELVGVNYRYRCEISDIEKTDTGFTLMLDSDELACESLVVATGGLSMPKLGATPFGYQIAEQFGLSMIPTTAGLVPFTLHKEDKEAFSELSGIAIPVVVESENGSSFKENLLFTHRGLSGPSILQISSYWKAGQRVTIDLLPNDDLSEELDKMRESNPNQSIKNSLAKLLPKRVVETLLNKTIFNERSLKQVNSKEQQELCSLLHKWQVLPNGTEGYRTAEVTLGGVNTDELSSKTMESKKVPGLYFVGEVMDVSGWLGGYNFQWAWSSGYVAGINV</sequence>
<keyword evidence="2" id="KW-0285">Flavoprotein</keyword>
<dbReference type="InterPro" id="IPR055178">
    <property type="entry name" value="RsdA/BaiN/AoA(So)-like_dom"/>
</dbReference>
<evidence type="ECO:0000259" key="5">
    <source>
        <dbReference type="Pfam" id="PF22780"/>
    </source>
</evidence>
<evidence type="ECO:0000313" key="6">
    <source>
        <dbReference type="EMBL" id="GEK13677.1"/>
    </source>
</evidence>
<evidence type="ECO:0000256" key="1">
    <source>
        <dbReference type="ARBA" id="ARBA00001974"/>
    </source>
</evidence>
<dbReference type="PANTHER" id="PTHR42887:SF2">
    <property type="entry name" value="OS12G0638800 PROTEIN"/>
    <property type="match status" value="1"/>
</dbReference>
<dbReference type="InterPro" id="IPR036188">
    <property type="entry name" value="FAD/NAD-bd_sf"/>
</dbReference>
<dbReference type="SUPFAM" id="SSF160996">
    <property type="entry name" value="HI0933 insert domain-like"/>
    <property type="match status" value="1"/>
</dbReference>
<evidence type="ECO:0000313" key="7">
    <source>
        <dbReference type="Proteomes" id="UP000321787"/>
    </source>
</evidence>
<protein>
    <submittedName>
        <fullName evidence="6">Oxidoreductase</fullName>
    </submittedName>
</protein>
<dbReference type="PANTHER" id="PTHR42887">
    <property type="entry name" value="OS12G0638800 PROTEIN"/>
    <property type="match status" value="1"/>
</dbReference>
<organism evidence="6 7">
    <name type="scientific">Aliivibrio fischeri</name>
    <name type="common">Vibrio fischeri</name>
    <dbReference type="NCBI Taxonomy" id="668"/>
    <lineage>
        <taxon>Bacteria</taxon>
        <taxon>Pseudomonadati</taxon>
        <taxon>Pseudomonadota</taxon>
        <taxon>Gammaproteobacteria</taxon>
        <taxon>Vibrionales</taxon>
        <taxon>Vibrionaceae</taxon>
        <taxon>Aliivibrio</taxon>
    </lineage>
</organism>
<feature type="domain" description="RsdA/BaiN/AoA(So)-like Rossmann fold-like" evidence="4">
    <location>
        <begin position="10"/>
        <end position="396"/>
    </location>
</feature>
<dbReference type="NCBIfam" id="TIGR00275">
    <property type="entry name" value="aminoacetone oxidase family FAD-binding enzyme"/>
    <property type="match status" value="1"/>
</dbReference>
<dbReference type="Gene3D" id="1.10.8.260">
    <property type="entry name" value="HI0933 insert domain-like"/>
    <property type="match status" value="1"/>
</dbReference>
<evidence type="ECO:0000256" key="3">
    <source>
        <dbReference type="ARBA" id="ARBA00022827"/>
    </source>
</evidence>
<dbReference type="EMBL" id="BJTZ01000008">
    <property type="protein sequence ID" value="GEK13677.1"/>
    <property type="molecule type" value="Genomic_DNA"/>
</dbReference>
<dbReference type="Gene3D" id="3.50.50.60">
    <property type="entry name" value="FAD/NAD(P)-binding domain"/>
    <property type="match status" value="1"/>
</dbReference>
<feature type="domain" description="RsdA/BaiN/AoA(So)-like insert" evidence="5">
    <location>
        <begin position="194"/>
        <end position="344"/>
    </location>
</feature>
<keyword evidence="3" id="KW-0274">FAD</keyword>
<dbReference type="InterPro" id="IPR023166">
    <property type="entry name" value="BaiN-like_dom_sf"/>
</dbReference>
<dbReference type="Gene3D" id="2.40.30.10">
    <property type="entry name" value="Translation factors"/>
    <property type="match status" value="1"/>
</dbReference>
<dbReference type="Pfam" id="PF22780">
    <property type="entry name" value="HI0933_like_1st"/>
    <property type="match status" value="1"/>
</dbReference>
<dbReference type="Proteomes" id="UP000321787">
    <property type="component" value="Unassembled WGS sequence"/>
</dbReference>
<dbReference type="SUPFAM" id="SSF51905">
    <property type="entry name" value="FAD/NAD(P)-binding domain"/>
    <property type="match status" value="1"/>
</dbReference>
<dbReference type="PRINTS" id="PR00368">
    <property type="entry name" value="FADPNR"/>
</dbReference>
<dbReference type="InterPro" id="IPR057661">
    <property type="entry name" value="RsdA/BaiN/AoA(So)_Rossmann"/>
</dbReference>